<accession>A0A420AR13</accession>
<keyword evidence="2" id="KW-1185">Reference proteome</keyword>
<dbReference type="OrthoDB" id="758966at2"/>
<dbReference type="InterPro" id="IPR018914">
    <property type="entry name" value="DUF2480"/>
</dbReference>
<reference evidence="1 2" key="1">
    <citation type="submission" date="2018-09" db="EMBL/GenBank/DDBJ databases">
        <title>Genomic Encyclopedia of Type Strains, Phase III (KMG-III): the genomes of soil and plant-associated and newly described type strains.</title>
        <authorList>
            <person name="Whitman W."/>
        </authorList>
    </citation>
    <scope>NUCLEOTIDE SEQUENCE [LARGE SCALE GENOMIC DNA]</scope>
    <source>
        <strain evidence="1 2">CECT 7938</strain>
    </source>
</reference>
<evidence type="ECO:0000313" key="2">
    <source>
        <dbReference type="Proteomes" id="UP000286246"/>
    </source>
</evidence>
<name>A0A420AR13_SPHD1</name>
<gene>
    <name evidence="1" type="ORF">DFQ12_4089</name>
</gene>
<dbReference type="RefSeq" id="WP_120260775.1">
    <property type="nucleotide sequence ID" value="NZ_RAPY01000004.1"/>
</dbReference>
<comment type="caution">
    <text evidence="1">The sequence shown here is derived from an EMBL/GenBank/DDBJ whole genome shotgun (WGS) entry which is preliminary data.</text>
</comment>
<evidence type="ECO:0000313" key="1">
    <source>
        <dbReference type="EMBL" id="RKE46931.1"/>
    </source>
</evidence>
<dbReference type="Proteomes" id="UP000286246">
    <property type="component" value="Unassembled WGS sequence"/>
</dbReference>
<proteinExistence type="predicted"/>
<organism evidence="1 2">
    <name type="scientific">Sphingobacterium detergens</name>
    <dbReference type="NCBI Taxonomy" id="1145106"/>
    <lineage>
        <taxon>Bacteria</taxon>
        <taxon>Pseudomonadati</taxon>
        <taxon>Bacteroidota</taxon>
        <taxon>Sphingobacteriia</taxon>
        <taxon>Sphingobacteriales</taxon>
        <taxon>Sphingobacteriaceae</taxon>
        <taxon>Sphingobacterium</taxon>
    </lineage>
</organism>
<sequence>MFVNKVENSGILALDLIDFKTTLEIIEFDIKTLFYQEMIVKEKEFKAALAALELTPFIGKAVAFTCSVDAIIPPWIYMALADKFHPDVAYYDFKSVETFELELWTQNLKRADLSQYKDQKVVVRARPNMPESLYMLAAARLIPIVTTLMYGEVGMPKVISKRA</sequence>
<dbReference type="AlphaFoldDB" id="A0A420AR13"/>
<dbReference type="EMBL" id="RAPY01000004">
    <property type="protein sequence ID" value="RKE46931.1"/>
    <property type="molecule type" value="Genomic_DNA"/>
</dbReference>
<protein>
    <submittedName>
        <fullName evidence="1">Uncharacterized protein DUF2480</fullName>
    </submittedName>
</protein>
<dbReference type="Pfam" id="PF10652">
    <property type="entry name" value="DUF2480"/>
    <property type="match status" value="1"/>
</dbReference>